<evidence type="ECO:0000313" key="12">
    <source>
        <dbReference type="Proteomes" id="UP000245771"/>
    </source>
</evidence>
<feature type="region of interest" description="Disordered" evidence="9">
    <location>
        <begin position="475"/>
        <end position="500"/>
    </location>
</feature>
<gene>
    <name evidence="11" type="ORF">FA14DRAFT_162730</name>
</gene>
<dbReference type="Proteomes" id="UP000245771">
    <property type="component" value="Unassembled WGS sequence"/>
</dbReference>
<dbReference type="GeneID" id="37021524"/>
<keyword evidence="12" id="KW-1185">Reference proteome</keyword>
<protein>
    <recommendedName>
        <fullName evidence="2">Eukaryotic translation initiation factor 2A</fullName>
    </recommendedName>
</protein>
<dbReference type="GO" id="GO:0043022">
    <property type="term" value="F:ribosome binding"/>
    <property type="evidence" value="ECO:0007669"/>
    <property type="project" value="TreeGrafter"/>
</dbReference>
<keyword evidence="8" id="KW-0175">Coiled coil</keyword>
<evidence type="ECO:0000256" key="3">
    <source>
        <dbReference type="ARBA" id="ARBA00022540"/>
    </source>
</evidence>
<dbReference type="InterPro" id="IPR013979">
    <property type="entry name" value="TIF_beta_prop-like"/>
</dbReference>
<dbReference type="PIRSF" id="PIRSF017222">
    <property type="entry name" value="eIF2A"/>
    <property type="match status" value="1"/>
</dbReference>
<evidence type="ECO:0000256" key="2">
    <source>
        <dbReference type="ARBA" id="ARBA00013819"/>
    </source>
</evidence>
<dbReference type="GO" id="GO:0000049">
    <property type="term" value="F:tRNA binding"/>
    <property type="evidence" value="ECO:0007669"/>
    <property type="project" value="TreeGrafter"/>
</dbReference>
<evidence type="ECO:0000256" key="7">
    <source>
        <dbReference type="ARBA" id="ARBA00022917"/>
    </source>
</evidence>
<dbReference type="SUPFAM" id="SSF82171">
    <property type="entry name" value="DPP6 N-terminal domain-like"/>
    <property type="match status" value="1"/>
</dbReference>
<sequence length="681" mass="73660">MTVPSQFAWRSQKAVGIFSGAPNYVSLTGSIDESVLQSAARTFQYSQNGSLVAFAFDNQCLVLSTNGSSSSSSSQKDEQCKPLHTFDVEKVVDLQFSPKGRYLSTWQRPFKDAEDKNGKNLQVWDCESGECVGSFERKNQQGCHFQFTENEDACLRMVTNELHVFDPKSIEGKGMIGRLKLEGLTSYEIGPGEKPAVAVFCGEKKGAPASVRIYTLASLLTGLKENPNPTSQKTFFKADKIQIKWNTQGTALLFATSTDHDKSGKSYYGETNLYMMSTRGDFDCRIALDKEGPVHDFEWNPNGREFIAVYGYMPAKSTLFSYRVNVIAELGTSSRNFVAFNPQGRLFCLAGFGNLSGTVDVWDREKLGRNGISYENNSAAKIFSFDASNSSAFQWSPDGQFILTATLSPRLRVDNGVRIWHCTGQLVHVDMINELYQASWRPSLPSFALQNYPFPASLPPTPPPSAAAQAAIEAKQSRAVARTGTSGGVYRPPGARNLPPSELRKIEEAANLPYNGNSSSNSPSASGASTPSGAYVPPNKARAGGARRTVPGAAPVSAAKGNQQQNGTGNKRNASSGKSNGNVTSNKSNTVNMAADIGGFAGVEVHNGTADASIINGSAKDGQGAEGALPGALDKKLRNLNKKLKAIQELKERRDKGEKLEQTQLQKIASEQALRKELSEL</sequence>
<feature type="region of interest" description="Disordered" evidence="9">
    <location>
        <begin position="512"/>
        <end position="589"/>
    </location>
</feature>
<evidence type="ECO:0000256" key="1">
    <source>
        <dbReference type="ARBA" id="ARBA00009573"/>
    </source>
</evidence>
<organism evidence="11 12">
    <name type="scientific">Meira miltonrushii</name>
    <dbReference type="NCBI Taxonomy" id="1280837"/>
    <lineage>
        <taxon>Eukaryota</taxon>
        <taxon>Fungi</taxon>
        <taxon>Dikarya</taxon>
        <taxon>Basidiomycota</taxon>
        <taxon>Ustilaginomycotina</taxon>
        <taxon>Exobasidiomycetes</taxon>
        <taxon>Exobasidiales</taxon>
        <taxon>Brachybasidiaceae</taxon>
        <taxon>Meira</taxon>
    </lineage>
</organism>
<dbReference type="GO" id="GO:0003729">
    <property type="term" value="F:mRNA binding"/>
    <property type="evidence" value="ECO:0007669"/>
    <property type="project" value="TreeGrafter"/>
</dbReference>
<keyword evidence="3 11" id="KW-0396">Initiation factor</keyword>
<dbReference type="InterPro" id="IPR015943">
    <property type="entry name" value="WD40/YVTN_repeat-like_dom_sf"/>
</dbReference>
<evidence type="ECO:0000256" key="5">
    <source>
        <dbReference type="ARBA" id="ARBA00022737"/>
    </source>
</evidence>
<comment type="similarity">
    <text evidence="1">Belongs to the WD repeat EIF2A family.</text>
</comment>
<evidence type="ECO:0000313" key="11">
    <source>
        <dbReference type="EMBL" id="PWN31477.1"/>
    </source>
</evidence>
<feature type="compositionally biased region" description="Polar residues" evidence="9">
    <location>
        <begin position="560"/>
        <end position="589"/>
    </location>
</feature>
<keyword evidence="6" id="KW-0810">Translation regulation</keyword>
<proteinExistence type="inferred from homology"/>
<name>A0A316V1Q1_9BASI</name>
<keyword evidence="7" id="KW-0648">Protein biosynthesis</keyword>
<dbReference type="Pfam" id="PF08662">
    <property type="entry name" value="eIF2A"/>
    <property type="match status" value="1"/>
</dbReference>
<feature type="compositionally biased region" description="Low complexity" evidence="9">
    <location>
        <begin position="513"/>
        <end position="534"/>
    </location>
</feature>
<evidence type="ECO:0000256" key="6">
    <source>
        <dbReference type="ARBA" id="ARBA00022845"/>
    </source>
</evidence>
<dbReference type="GO" id="GO:0022627">
    <property type="term" value="C:cytosolic small ribosomal subunit"/>
    <property type="evidence" value="ECO:0007669"/>
    <property type="project" value="TreeGrafter"/>
</dbReference>
<keyword evidence="4" id="KW-0853">WD repeat</keyword>
<dbReference type="FunCoup" id="A0A316V1Q1">
    <property type="interactions" value="696"/>
</dbReference>
<reference evidence="11 12" key="1">
    <citation type="journal article" date="2018" name="Mol. Biol. Evol.">
        <title>Broad Genomic Sampling Reveals a Smut Pathogenic Ancestry of the Fungal Clade Ustilaginomycotina.</title>
        <authorList>
            <person name="Kijpornyongpan T."/>
            <person name="Mondo S.J."/>
            <person name="Barry K."/>
            <person name="Sandor L."/>
            <person name="Lee J."/>
            <person name="Lipzen A."/>
            <person name="Pangilinan J."/>
            <person name="LaButti K."/>
            <person name="Hainaut M."/>
            <person name="Henrissat B."/>
            <person name="Grigoriev I.V."/>
            <person name="Spatafora J.W."/>
            <person name="Aime M.C."/>
        </authorList>
    </citation>
    <scope>NUCLEOTIDE SEQUENCE [LARGE SCALE GENOMIC DNA]</scope>
    <source>
        <strain evidence="11 12">MCA 3882</strain>
    </source>
</reference>
<keyword evidence="5" id="KW-0677">Repeat</keyword>
<accession>A0A316V1Q1</accession>
<evidence type="ECO:0000259" key="10">
    <source>
        <dbReference type="Pfam" id="PF08662"/>
    </source>
</evidence>
<dbReference type="Gene3D" id="2.130.10.10">
    <property type="entry name" value="YVTN repeat-like/Quinoprotein amine dehydrogenase"/>
    <property type="match status" value="2"/>
</dbReference>
<dbReference type="AlphaFoldDB" id="A0A316V1Q1"/>
<dbReference type="InParanoid" id="A0A316V1Q1"/>
<dbReference type="OrthoDB" id="2194683at2759"/>
<dbReference type="PANTHER" id="PTHR13227">
    <property type="entry name" value="EUKARYOTIC TRANSLATION INITIATION FACTOR 2A"/>
    <property type="match status" value="1"/>
</dbReference>
<dbReference type="PANTHER" id="PTHR13227:SF0">
    <property type="entry name" value="EUKARYOTIC TRANSLATION INITIATION FACTOR 2A"/>
    <property type="match status" value="1"/>
</dbReference>
<dbReference type="InterPro" id="IPR011387">
    <property type="entry name" value="TIF2A"/>
</dbReference>
<dbReference type="EMBL" id="KZ819608">
    <property type="protein sequence ID" value="PWN31477.1"/>
    <property type="molecule type" value="Genomic_DNA"/>
</dbReference>
<dbReference type="STRING" id="1280837.A0A316V1Q1"/>
<feature type="non-terminal residue" evidence="11">
    <location>
        <position position="681"/>
    </location>
</feature>
<evidence type="ECO:0000256" key="8">
    <source>
        <dbReference type="SAM" id="Coils"/>
    </source>
</evidence>
<dbReference type="RefSeq" id="XP_025351779.1">
    <property type="nucleotide sequence ID" value="XM_025499743.1"/>
</dbReference>
<evidence type="ECO:0000256" key="4">
    <source>
        <dbReference type="ARBA" id="ARBA00022574"/>
    </source>
</evidence>
<feature type="domain" description="Translation initiation factor beta propellor-like" evidence="10">
    <location>
        <begin position="233"/>
        <end position="438"/>
    </location>
</feature>
<dbReference type="GO" id="GO:0006417">
    <property type="term" value="P:regulation of translation"/>
    <property type="evidence" value="ECO:0007669"/>
    <property type="project" value="UniProtKB-KW"/>
</dbReference>
<evidence type="ECO:0000256" key="9">
    <source>
        <dbReference type="SAM" id="MobiDB-lite"/>
    </source>
</evidence>
<feature type="coiled-coil region" evidence="8">
    <location>
        <begin position="633"/>
        <end position="660"/>
    </location>
</feature>
<dbReference type="GO" id="GO:0003743">
    <property type="term" value="F:translation initiation factor activity"/>
    <property type="evidence" value="ECO:0007669"/>
    <property type="project" value="UniProtKB-KW"/>
</dbReference>